<dbReference type="STRING" id="156980.SAMN04489745_0028"/>
<protein>
    <submittedName>
        <fullName evidence="2">Uncharacterized protein</fullName>
    </submittedName>
</protein>
<accession>A0A1H4TAC5</accession>
<evidence type="ECO:0000313" key="3">
    <source>
        <dbReference type="Proteomes" id="UP000182652"/>
    </source>
</evidence>
<keyword evidence="3" id="KW-1185">Reference proteome</keyword>
<dbReference type="EMBL" id="FNSN01000001">
    <property type="protein sequence ID" value="SEB28961.1"/>
    <property type="molecule type" value="Genomic_DNA"/>
</dbReference>
<organism evidence="2 3">
    <name type="scientific">Arthrobacter woluwensis</name>
    <dbReference type="NCBI Taxonomy" id="156980"/>
    <lineage>
        <taxon>Bacteria</taxon>
        <taxon>Bacillati</taxon>
        <taxon>Actinomycetota</taxon>
        <taxon>Actinomycetes</taxon>
        <taxon>Micrococcales</taxon>
        <taxon>Micrococcaceae</taxon>
        <taxon>Arthrobacter</taxon>
    </lineage>
</organism>
<dbReference type="EMBL" id="FNSN01000003">
    <property type="protein sequence ID" value="SEC53094.1"/>
    <property type="molecule type" value="Genomic_DNA"/>
</dbReference>
<proteinExistence type="predicted"/>
<gene>
    <name evidence="1" type="ORF">SAMN04489745_0028</name>
    <name evidence="2" type="ORF">SAMN04489745_3105</name>
</gene>
<name>A0A1H4TAC5_9MICC</name>
<sequence>MAERNQRNRWRCTVVGCNPVLIGEPAAREHEATGHRIAKWPIRSAAGKAKARRRNKTGYYDQYNVGPKSAEERGIIHDDYMAFGEDDF</sequence>
<dbReference type="AlphaFoldDB" id="A0A1H4TAC5"/>
<evidence type="ECO:0000313" key="2">
    <source>
        <dbReference type="EMBL" id="SEC53094.1"/>
    </source>
</evidence>
<evidence type="ECO:0000313" key="1">
    <source>
        <dbReference type="EMBL" id="SEB28961.1"/>
    </source>
</evidence>
<dbReference type="RefSeq" id="WP_066217389.1">
    <property type="nucleotide sequence ID" value="NZ_FNSN01000001.1"/>
</dbReference>
<dbReference type="Proteomes" id="UP000182652">
    <property type="component" value="Unassembled WGS sequence"/>
</dbReference>
<reference evidence="2 3" key="1">
    <citation type="submission" date="2016-10" db="EMBL/GenBank/DDBJ databases">
        <authorList>
            <person name="de Groot N.N."/>
        </authorList>
    </citation>
    <scope>NUCLEOTIDE SEQUENCE [LARGE SCALE GENOMIC DNA]</scope>
    <source>
        <strain evidence="2 3">DSM 10495</strain>
    </source>
</reference>